<keyword evidence="3" id="KW-1185">Reference proteome</keyword>
<gene>
    <name evidence="2" type="ORF">GOODEAATRI_033141</name>
</gene>
<organism evidence="2 3">
    <name type="scientific">Goodea atripinnis</name>
    <dbReference type="NCBI Taxonomy" id="208336"/>
    <lineage>
        <taxon>Eukaryota</taxon>
        <taxon>Metazoa</taxon>
        <taxon>Chordata</taxon>
        <taxon>Craniata</taxon>
        <taxon>Vertebrata</taxon>
        <taxon>Euteleostomi</taxon>
        <taxon>Actinopterygii</taxon>
        <taxon>Neopterygii</taxon>
        <taxon>Teleostei</taxon>
        <taxon>Neoteleostei</taxon>
        <taxon>Acanthomorphata</taxon>
        <taxon>Ovalentaria</taxon>
        <taxon>Atherinomorphae</taxon>
        <taxon>Cyprinodontiformes</taxon>
        <taxon>Goodeidae</taxon>
        <taxon>Goodea</taxon>
    </lineage>
</organism>
<name>A0ABV0NQ48_9TELE</name>
<sequence>MAAPLEVVISSDSGSQLWNCTVFDLHSGSSLLSYRGGNSAARSLAPKPPTERYRTSTPNTGPHVAKTQNPDILRIPTSFPDLNVPPVYGEEFQAGSRTPLVTQTLLGRSLETSSLLALGW</sequence>
<proteinExistence type="predicted"/>
<evidence type="ECO:0000313" key="3">
    <source>
        <dbReference type="Proteomes" id="UP001476798"/>
    </source>
</evidence>
<evidence type="ECO:0000256" key="1">
    <source>
        <dbReference type="SAM" id="MobiDB-lite"/>
    </source>
</evidence>
<feature type="region of interest" description="Disordered" evidence="1">
    <location>
        <begin position="37"/>
        <end position="70"/>
    </location>
</feature>
<dbReference type="Proteomes" id="UP001476798">
    <property type="component" value="Unassembled WGS sequence"/>
</dbReference>
<protein>
    <submittedName>
        <fullName evidence="2">Uncharacterized protein</fullName>
    </submittedName>
</protein>
<evidence type="ECO:0000313" key="2">
    <source>
        <dbReference type="EMBL" id="MEQ2173543.1"/>
    </source>
</evidence>
<accession>A0ABV0NQ48</accession>
<feature type="compositionally biased region" description="Polar residues" evidence="1">
    <location>
        <begin position="55"/>
        <end position="70"/>
    </location>
</feature>
<dbReference type="EMBL" id="JAHRIO010046613">
    <property type="protein sequence ID" value="MEQ2173543.1"/>
    <property type="molecule type" value="Genomic_DNA"/>
</dbReference>
<reference evidence="2 3" key="1">
    <citation type="submission" date="2021-06" db="EMBL/GenBank/DDBJ databases">
        <authorList>
            <person name="Palmer J.M."/>
        </authorList>
    </citation>
    <scope>NUCLEOTIDE SEQUENCE [LARGE SCALE GENOMIC DNA]</scope>
    <source>
        <strain evidence="2 3">GA_2019</strain>
        <tissue evidence="2">Muscle</tissue>
    </source>
</reference>
<comment type="caution">
    <text evidence="2">The sequence shown here is derived from an EMBL/GenBank/DDBJ whole genome shotgun (WGS) entry which is preliminary data.</text>
</comment>